<comment type="caution">
    <text evidence="8">The sequence shown here is derived from an EMBL/GenBank/DDBJ whole genome shotgun (WGS) entry which is preliminary data.</text>
</comment>
<feature type="domain" description="Reverse transcriptase" evidence="7">
    <location>
        <begin position="517"/>
        <end position="696"/>
    </location>
</feature>
<evidence type="ECO:0000259" key="7">
    <source>
        <dbReference type="PROSITE" id="PS50878"/>
    </source>
</evidence>
<evidence type="ECO:0000256" key="3">
    <source>
        <dbReference type="ARBA" id="ARBA00022722"/>
    </source>
</evidence>
<evidence type="ECO:0000256" key="6">
    <source>
        <dbReference type="ARBA" id="ARBA00022918"/>
    </source>
</evidence>
<dbReference type="Gene3D" id="2.70.40.10">
    <property type="match status" value="1"/>
</dbReference>
<dbReference type="CDD" id="cd01647">
    <property type="entry name" value="RT_LTR"/>
    <property type="match status" value="1"/>
</dbReference>
<sequence length="987" mass="114727">EIPQRPQNQGETLLDYPKPIHKFHPRYHYPDCAPPIAGEDNDCEFCIPFRLLSDEIQRVKEQGRGQLADRHRNGWQRMKAGEISINQVHNDYYNPGPEINNHKQYVELRTKWNTILKKRIQEVDDYFAHQDCQPMDLDKQDKPEDPMKVDLQEKVTDEDIDFEQIGCMIIQDKGVEVRLEWSKNGIKFDHKFIPWSSIRYWQNKFRRETKDPIRVRSWKGPYATCWCIFQGEYSLLEDDQSCDRCEYWFLVLHYLSKLPNDFLKSLINDHTIHPWFKPAKVINQDWQNANFAKSFQVKLLSKRAIMPQKAHQGDAAWDIFAAEHCKADELGIVIVPTHIKLCYTKGHYGKLETKSSQALKGIQVLGGVLDEGFTGEIKVILKTSLANYEVHPGDKVAQLIIHKRVDAELENEELAERGNKGFGSSGTEHKNPIKRVFKIMQANGREISNGQKEQLSKLLAGYADIFRQESNDINTTVNHTEHFIRLTDYTPIHEANRVMPPVKKQFLKAEIEQMLKTGVISESPPSVPWGFQVVIVQKKDGSLRLCVDYRRLNQVTIKDGYPLPRIEDIISRMGKAKYFTSLDLASGYWQVPMAKDSKEFTTFICPYGQYYFNVMPFGLTNAPATFQRMMNKTLRGLVENFCEVYLDDILIYSETFEDHLQHIKAVMERLNEHGLKLKQKKCHFAQLETEYLGFILSDGAQKPAPRIIEAIQNFPEPELGKRVQLKTIQSYLGLCNFYRKFIHKYQDIVSTLSELLKEYIETRTPHPTRKGRWIKKKEKNDRIWKEKHHEAFQELKSVFQKTIEEGGIRLAYPIPGREYIIRTDASDAGIGAALLQRTPEGDELPIMYAHRVYHGAEPYYCMTDKEALAVREAVKKWFSHYVWGTKFKVYTDHAPLLSAFKNRPLDSIRLGLWIEELTGFDFELIHVPGKDNELADILSRCPNKVTLLQCLFYKRGRVNIIDNLLQDGLPYDCIMAYPELASFWNGY</sequence>
<proteinExistence type="predicted"/>
<dbReference type="Gene3D" id="3.30.70.270">
    <property type="match status" value="2"/>
</dbReference>
<dbReference type="GO" id="GO:0004519">
    <property type="term" value="F:endonuclease activity"/>
    <property type="evidence" value="ECO:0007669"/>
    <property type="project" value="UniProtKB-KW"/>
</dbReference>
<dbReference type="PROSITE" id="PS50878">
    <property type="entry name" value="RT_POL"/>
    <property type="match status" value="1"/>
</dbReference>
<dbReference type="Gene3D" id="3.10.10.10">
    <property type="entry name" value="HIV Type 1 Reverse Transcriptase, subunit A, domain 1"/>
    <property type="match status" value="1"/>
</dbReference>
<dbReference type="PANTHER" id="PTHR37984:SF5">
    <property type="entry name" value="PROTEIN NYNRIN-LIKE"/>
    <property type="match status" value="1"/>
</dbReference>
<evidence type="ECO:0000256" key="4">
    <source>
        <dbReference type="ARBA" id="ARBA00022759"/>
    </source>
</evidence>
<evidence type="ECO:0000256" key="1">
    <source>
        <dbReference type="ARBA" id="ARBA00022679"/>
    </source>
</evidence>
<dbReference type="InterPro" id="IPR036157">
    <property type="entry name" value="dUTPase-like_sf"/>
</dbReference>
<organism evidence="8 9">
    <name type="scientific">Paraglomus occultum</name>
    <dbReference type="NCBI Taxonomy" id="144539"/>
    <lineage>
        <taxon>Eukaryota</taxon>
        <taxon>Fungi</taxon>
        <taxon>Fungi incertae sedis</taxon>
        <taxon>Mucoromycota</taxon>
        <taxon>Glomeromycotina</taxon>
        <taxon>Glomeromycetes</taxon>
        <taxon>Paraglomerales</taxon>
        <taxon>Paraglomeraceae</taxon>
        <taxon>Paraglomus</taxon>
    </lineage>
</organism>
<dbReference type="CDD" id="cd09274">
    <property type="entry name" value="RNase_HI_RT_Ty3"/>
    <property type="match status" value="1"/>
</dbReference>
<dbReference type="InterPro" id="IPR041373">
    <property type="entry name" value="RT_RNaseH"/>
</dbReference>
<dbReference type="EMBL" id="CAJVPJ010001447">
    <property type="protein sequence ID" value="CAG8591515.1"/>
    <property type="molecule type" value="Genomic_DNA"/>
</dbReference>
<dbReference type="Pfam" id="PF00078">
    <property type="entry name" value="RVT_1"/>
    <property type="match status" value="1"/>
</dbReference>
<dbReference type="Pfam" id="PF17917">
    <property type="entry name" value="RT_RNaseH"/>
    <property type="match status" value="1"/>
</dbReference>
<dbReference type="OrthoDB" id="5920460at2759"/>
<gene>
    <name evidence="8" type="ORF">POCULU_LOCUS6999</name>
</gene>
<keyword evidence="2" id="KW-0548">Nucleotidyltransferase</keyword>
<accession>A0A9N9C772</accession>
<name>A0A9N9C772_9GLOM</name>
<reference evidence="8" key="1">
    <citation type="submission" date="2021-06" db="EMBL/GenBank/DDBJ databases">
        <authorList>
            <person name="Kallberg Y."/>
            <person name="Tangrot J."/>
            <person name="Rosling A."/>
        </authorList>
    </citation>
    <scope>NUCLEOTIDE SEQUENCE</scope>
    <source>
        <strain evidence="8">IA702</strain>
    </source>
</reference>
<feature type="non-terminal residue" evidence="8">
    <location>
        <position position="1"/>
    </location>
</feature>
<keyword evidence="4" id="KW-0255">Endonuclease</keyword>
<keyword evidence="6" id="KW-0695">RNA-directed DNA polymerase</keyword>
<dbReference type="GO" id="GO:0003964">
    <property type="term" value="F:RNA-directed DNA polymerase activity"/>
    <property type="evidence" value="ECO:0007669"/>
    <property type="project" value="UniProtKB-KW"/>
</dbReference>
<evidence type="ECO:0000313" key="8">
    <source>
        <dbReference type="EMBL" id="CAG8591515.1"/>
    </source>
</evidence>
<dbReference type="AlphaFoldDB" id="A0A9N9C772"/>
<evidence type="ECO:0000256" key="5">
    <source>
        <dbReference type="ARBA" id="ARBA00022801"/>
    </source>
</evidence>
<dbReference type="InterPro" id="IPR050951">
    <property type="entry name" value="Retrovirus_Pol_polyprotein"/>
</dbReference>
<dbReference type="PANTHER" id="PTHR37984">
    <property type="entry name" value="PROTEIN CBG26694"/>
    <property type="match status" value="1"/>
</dbReference>
<keyword evidence="9" id="KW-1185">Reference proteome</keyword>
<dbReference type="InterPro" id="IPR033704">
    <property type="entry name" value="dUTPase_trimeric"/>
</dbReference>
<dbReference type="CDD" id="cd07557">
    <property type="entry name" value="trimeric_dUTPase"/>
    <property type="match status" value="1"/>
</dbReference>
<dbReference type="SUPFAM" id="SSF56672">
    <property type="entry name" value="DNA/RNA polymerases"/>
    <property type="match status" value="1"/>
</dbReference>
<dbReference type="InterPro" id="IPR043502">
    <property type="entry name" value="DNA/RNA_pol_sf"/>
</dbReference>
<evidence type="ECO:0000313" key="9">
    <source>
        <dbReference type="Proteomes" id="UP000789572"/>
    </source>
</evidence>
<protein>
    <submittedName>
        <fullName evidence="8">5232_t:CDS:1</fullName>
    </submittedName>
</protein>
<keyword evidence="1" id="KW-0808">Transferase</keyword>
<keyword evidence="5" id="KW-0378">Hydrolase</keyword>
<dbReference type="InterPro" id="IPR000477">
    <property type="entry name" value="RT_dom"/>
</dbReference>
<keyword evidence="3" id="KW-0540">Nuclease</keyword>
<evidence type="ECO:0000256" key="2">
    <source>
        <dbReference type="ARBA" id="ARBA00022695"/>
    </source>
</evidence>
<dbReference type="SUPFAM" id="SSF51283">
    <property type="entry name" value="dUTPase-like"/>
    <property type="match status" value="1"/>
</dbReference>
<dbReference type="Pfam" id="PF00692">
    <property type="entry name" value="dUTPase"/>
    <property type="match status" value="1"/>
</dbReference>
<dbReference type="GO" id="GO:0016787">
    <property type="term" value="F:hydrolase activity"/>
    <property type="evidence" value="ECO:0007669"/>
    <property type="project" value="UniProtKB-KW"/>
</dbReference>
<dbReference type="InterPro" id="IPR029054">
    <property type="entry name" value="dUTPase-like"/>
</dbReference>
<dbReference type="Proteomes" id="UP000789572">
    <property type="component" value="Unassembled WGS sequence"/>
</dbReference>
<dbReference type="InterPro" id="IPR043128">
    <property type="entry name" value="Rev_trsase/Diguanyl_cyclase"/>
</dbReference>